<dbReference type="EMBL" id="CP039349">
    <property type="protein sequence ID" value="QCD93182.1"/>
    <property type="molecule type" value="Genomic_DNA"/>
</dbReference>
<reference evidence="1 2" key="1">
    <citation type="submission" date="2019-04" db="EMBL/GenBank/DDBJ databases">
        <title>An improved genome assembly and genetic linkage map for asparagus bean, Vigna unguiculata ssp. sesquipedialis.</title>
        <authorList>
            <person name="Xia Q."/>
            <person name="Zhang R."/>
            <person name="Dong Y."/>
        </authorList>
    </citation>
    <scope>NUCLEOTIDE SEQUENCE [LARGE SCALE GENOMIC DNA]</scope>
    <source>
        <tissue evidence="1">Leaf</tissue>
    </source>
</reference>
<proteinExistence type="predicted"/>
<dbReference type="Proteomes" id="UP000501690">
    <property type="component" value="Linkage Group LG5"/>
</dbReference>
<keyword evidence="2" id="KW-1185">Reference proteome</keyword>
<gene>
    <name evidence="1" type="ORF">DEO72_LG5g1254</name>
</gene>
<evidence type="ECO:0000313" key="2">
    <source>
        <dbReference type="Proteomes" id="UP000501690"/>
    </source>
</evidence>
<accession>A0A4D6LWC4</accession>
<protein>
    <submittedName>
        <fullName evidence="1">Uncharacterized protein</fullName>
    </submittedName>
</protein>
<evidence type="ECO:0000313" key="1">
    <source>
        <dbReference type="EMBL" id="QCD93182.1"/>
    </source>
</evidence>
<organism evidence="1 2">
    <name type="scientific">Vigna unguiculata</name>
    <name type="common">Cowpea</name>
    <dbReference type="NCBI Taxonomy" id="3917"/>
    <lineage>
        <taxon>Eukaryota</taxon>
        <taxon>Viridiplantae</taxon>
        <taxon>Streptophyta</taxon>
        <taxon>Embryophyta</taxon>
        <taxon>Tracheophyta</taxon>
        <taxon>Spermatophyta</taxon>
        <taxon>Magnoliopsida</taxon>
        <taxon>eudicotyledons</taxon>
        <taxon>Gunneridae</taxon>
        <taxon>Pentapetalae</taxon>
        <taxon>rosids</taxon>
        <taxon>fabids</taxon>
        <taxon>Fabales</taxon>
        <taxon>Fabaceae</taxon>
        <taxon>Papilionoideae</taxon>
        <taxon>50 kb inversion clade</taxon>
        <taxon>NPAAA clade</taxon>
        <taxon>indigoferoid/millettioid clade</taxon>
        <taxon>Phaseoleae</taxon>
        <taxon>Vigna</taxon>
    </lineage>
</organism>
<name>A0A4D6LWC4_VIGUN</name>
<sequence>MQNTPFKLNLPLLLVQSSGVPFGAPSLLSVLNAIVAAMEVLLAVADLRSRVEELAVTATNGDAQMLIYNAAKIRVRCGEAHGGAADLWWRRREKMVKVRTAAMIGSSPATSDGGWRRGCCVELRLLA</sequence>
<dbReference type="AlphaFoldDB" id="A0A4D6LWC4"/>